<dbReference type="AlphaFoldDB" id="A0A0A5HWC0"/>
<proteinExistence type="predicted"/>
<comment type="caution">
    <text evidence="1">The sequence shown here is derived from an EMBL/GenBank/DDBJ whole genome shotgun (WGS) entry which is preliminary data.</text>
</comment>
<evidence type="ECO:0008006" key="3">
    <source>
        <dbReference type="Google" id="ProtNLM"/>
    </source>
</evidence>
<reference evidence="1 2" key="1">
    <citation type="submission" date="2014-10" db="EMBL/GenBank/DDBJ databases">
        <title>Genome sequencing of Vibrio sinaloensis T08.</title>
        <authorList>
            <person name="Chan K.-G."/>
            <person name="Mohamad N.I."/>
        </authorList>
    </citation>
    <scope>NUCLEOTIDE SEQUENCE [LARGE SCALE GENOMIC DNA]</scope>
    <source>
        <strain evidence="1 2">T08</strain>
    </source>
</reference>
<name>A0A0A5HWC0_PHOS4</name>
<dbReference type="Proteomes" id="UP000030451">
    <property type="component" value="Unassembled WGS sequence"/>
</dbReference>
<gene>
    <name evidence="1" type="ORF">NM06_02795</name>
</gene>
<protein>
    <recommendedName>
        <fullName evidence="3">Lipoprotein</fullName>
    </recommendedName>
</protein>
<organism evidence="1 2">
    <name type="scientific">Photobacterium sp. (strain ATCC 43367)</name>
    <dbReference type="NCBI Taxonomy" id="379097"/>
    <lineage>
        <taxon>Bacteria</taxon>
        <taxon>Pseudomonadati</taxon>
        <taxon>Pseudomonadota</taxon>
        <taxon>Gammaproteobacteria</taxon>
        <taxon>Vibrionales</taxon>
        <taxon>Vibrionaceae</taxon>
        <taxon>Vibrio</taxon>
        <taxon>Vibrio oreintalis group</taxon>
    </lineage>
</organism>
<dbReference type="STRING" id="379097.SE23_07705"/>
<sequence>MKRFFSIMSIVLLSACASQKPSDVKMDVYTKSLSSAEAYLLLAVYYAEEVKPDSNKLTELFDKKASELCTNGFSFGRSKSNQVEKLDSNKLIPWIAEKHRKFVSSHRRFDKTSSSQKMVTCNPA</sequence>
<dbReference type="PROSITE" id="PS51257">
    <property type="entry name" value="PROKAR_LIPOPROTEIN"/>
    <property type="match status" value="1"/>
</dbReference>
<evidence type="ECO:0000313" key="1">
    <source>
        <dbReference type="EMBL" id="KGY09862.1"/>
    </source>
</evidence>
<dbReference type="EMBL" id="JRWP01000004">
    <property type="protein sequence ID" value="KGY09862.1"/>
    <property type="molecule type" value="Genomic_DNA"/>
</dbReference>
<accession>A0A0A5HWC0</accession>
<dbReference type="RefSeq" id="WP_038187793.1">
    <property type="nucleotide sequence ID" value="NZ_JRWP01000004.1"/>
</dbReference>
<evidence type="ECO:0000313" key="2">
    <source>
        <dbReference type="Proteomes" id="UP000030451"/>
    </source>
</evidence>